<evidence type="ECO:0000256" key="3">
    <source>
        <dbReference type="ARBA" id="ARBA00011583"/>
    </source>
</evidence>
<name>A0A8W8JQM3_MAGGI</name>
<dbReference type="InterPro" id="IPR036140">
    <property type="entry name" value="PFN_sf"/>
</dbReference>
<dbReference type="GO" id="GO:0005856">
    <property type="term" value="C:cytoskeleton"/>
    <property type="evidence" value="ECO:0007669"/>
    <property type="project" value="UniProtKB-SubCell"/>
</dbReference>
<sequence>MKQNGTQASDEMSTGMSPAWSEYVTNVLIESGYVSRAAIVGSDGRRWAASPTLELSSTEVKAIANGFVEPNSLRLDGISLCGKLYTCTRMDSVVMVGREGASGSGCIVYRCRNSLVIGVYEDGVHPGGCYNMICKVGDYLREHGL</sequence>
<dbReference type="Pfam" id="PF00235">
    <property type="entry name" value="Profilin"/>
    <property type="match status" value="1"/>
</dbReference>
<evidence type="ECO:0000256" key="2">
    <source>
        <dbReference type="ARBA" id="ARBA00010058"/>
    </source>
</evidence>
<proteinExistence type="inferred from homology"/>
<protein>
    <recommendedName>
        <fullName evidence="7">Profilin</fullName>
    </recommendedName>
</protein>
<dbReference type="PANTHER" id="PTHR11604:SF0">
    <property type="entry name" value="PROFILIN"/>
    <property type="match status" value="1"/>
</dbReference>
<keyword evidence="9" id="KW-1185">Reference proteome</keyword>
<comment type="subcellular location">
    <subcellularLocation>
        <location evidence="1">Cytoplasm</location>
        <location evidence="1">Cytoskeleton</location>
    </subcellularLocation>
</comment>
<evidence type="ECO:0000313" key="8">
    <source>
        <dbReference type="EnsemblMetazoa" id="G1982.8:cds"/>
    </source>
</evidence>
<evidence type="ECO:0000313" key="9">
    <source>
        <dbReference type="Proteomes" id="UP000005408"/>
    </source>
</evidence>
<evidence type="ECO:0000256" key="5">
    <source>
        <dbReference type="ARBA" id="ARBA00023203"/>
    </source>
</evidence>
<evidence type="ECO:0000256" key="6">
    <source>
        <dbReference type="ARBA" id="ARBA00023212"/>
    </source>
</evidence>
<keyword evidence="5 7" id="KW-0009">Actin-binding</keyword>
<comment type="subunit">
    <text evidence="3">Occurs in many kinds of cells as a complex with monomeric actin in a 1:1 ratio.</text>
</comment>
<reference evidence="8" key="1">
    <citation type="submission" date="2022-08" db="UniProtKB">
        <authorList>
            <consortium name="EnsemblMetazoa"/>
        </authorList>
    </citation>
    <scope>IDENTIFICATION</scope>
    <source>
        <strain evidence="8">05x7-T-G4-1.051#20</strain>
    </source>
</reference>
<evidence type="ECO:0000256" key="4">
    <source>
        <dbReference type="ARBA" id="ARBA00022490"/>
    </source>
</evidence>
<evidence type="ECO:0000256" key="1">
    <source>
        <dbReference type="ARBA" id="ARBA00004245"/>
    </source>
</evidence>
<dbReference type="OMA" id="GLQPEMC"/>
<dbReference type="PRINTS" id="PR00392">
    <property type="entry name" value="PROFILIN"/>
</dbReference>
<dbReference type="OrthoDB" id="421374at2759"/>
<accession>A0A8W8JQM3</accession>
<keyword evidence="4" id="KW-0963">Cytoplasm</keyword>
<dbReference type="CDD" id="cd00148">
    <property type="entry name" value="PROF"/>
    <property type="match status" value="1"/>
</dbReference>
<comment type="similarity">
    <text evidence="2 7">Belongs to the profilin family.</text>
</comment>
<dbReference type="GO" id="GO:0003785">
    <property type="term" value="F:actin monomer binding"/>
    <property type="evidence" value="ECO:0007669"/>
    <property type="project" value="TreeGrafter"/>
</dbReference>
<organism evidence="8 9">
    <name type="scientific">Magallana gigas</name>
    <name type="common">Pacific oyster</name>
    <name type="synonym">Crassostrea gigas</name>
    <dbReference type="NCBI Taxonomy" id="29159"/>
    <lineage>
        <taxon>Eukaryota</taxon>
        <taxon>Metazoa</taxon>
        <taxon>Spiralia</taxon>
        <taxon>Lophotrochozoa</taxon>
        <taxon>Mollusca</taxon>
        <taxon>Bivalvia</taxon>
        <taxon>Autobranchia</taxon>
        <taxon>Pteriomorphia</taxon>
        <taxon>Ostreida</taxon>
        <taxon>Ostreoidea</taxon>
        <taxon>Ostreidae</taxon>
        <taxon>Magallana</taxon>
    </lineage>
</organism>
<dbReference type="GO" id="GO:0005938">
    <property type="term" value="C:cell cortex"/>
    <property type="evidence" value="ECO:0007669"/>
    <property type="project" value="TreeGrafter"/>
</dbReference>
<dbReference type="SMART" id="SM00392">
    <property type="entry name" value="PROF"/>
    <property type="match status" value="1"/>
</dbReference>
<dbReference type="Gene3D" id="3.30.450.30">
    <property type="entry name" value="Dynein light chain 2a, cytoplasmic"/>
    <property type="match status" value="1"/>
</dbReference>
<dbReference type="PANTHER" id="PTHR11604">
    <property type="entry name" value="PROFILIN"/>
    <property type="match status" value="1"/>
</dbReference>
<evidence type="ECO:0000256" key="7">
    <source>
        <dbReference type="RuleBase" id="RU003909"/>
    </source>
</evidence>
<dbReference type="PRINTS" id="PR01640">
    <property type="entry name" value="PROFILINPLNT"/>
</dbReference>
<dbReference type="InterPro" id="IPR005455">
    <property type="entry name" value="PFN_euk"/>
</dbReference>
<dbReference type="AlphaFoldDB" id="A0A8W8JQM3"/>
<dbReference type="EnsemblMetazoa" id="G1982.8">
    <property type="protein sequence ID" value="G1982.8:cds"/>
    <property type="gene ID" value="G1982"/>
</dbReference>
<dbReference type="InterPro" id="IPR048278">
    <property type="entry name" value="PFN"/>
</dbReference>
<keyword evidence="6" id="KW-0206">Cytoskeleton</keyword>
<dbReference type="Proteomes" id="UP000005408">
    <property type="component" value="Unassembled WGS sequence"/>
</dbReference>
<dbReference type="SUPFAM" id="SSF55770">
    <property type="entry name" value="Profilin (actin-binding protein)"/>
    <property type="match status" value="1"/>
</dbReference>